<gene>
    <name evidence="1" type="ORF">A176_005155</name>
</gene>
<dbReference type="Proteomes" id="UP000009026">
    <property type="component" value="Chromosome"/>
</dbReference>
<name>A0A0H4X2W7_9BACT</name>
<protein>
    <recommendedName>
        <fullName evidence="3">Low-specificity L-threonine aldolase</fullName>
    </recommendedName>
</protein>
<dbReference type="Gene3D" id="3.90.1150.10">
    <property type="entry name" value="Aspartate Aminotransferase, domain 1"/>
    <property type="match status" value="1"/>
</dbReference>
<sequence>MVFFDTTGVGLSNEQFAKALADRGVHVGLMRGQIRAVTHIDVSPDDIDMTLEVAAVIANASYRGMPSADT</sequence>
<dbReference type="AlphaFoldDB" id="A0A0H4X2W7"/>
<dbReference type="SUPFAM" id="SSF53383">
    <property type="entry name" value="PLP-dependent transferases"/>
    <property type="match status" value="1"/>
</dbReference>
<evidence type="ECO:0000313" key="1">
    <source>
        <dbReference type="EMBL" id="AKQ68243.1"/>
    </source>
</evidence>
<evidence type="ECO:0000313" key="2">
    <source>
        <dbReference type="Proteomes" id="UP000009026"/>
    </source>
</evidence>
<dbReference type="eggNOG" id="COG2008">
    <property type="taxonomic scope" value="Bacteria"/>
</dbReference>
<proteinExistence type="predicted"/>
<evidence type="ECO:0008006" key="3">
    <source>
        <dbReference type="Google" id="ProtNLM"/>
    </source>
</evidence>
<dbReference type="InterPro" id="IPR015424">
    <property type="entry name" value="PyrdxlP-dep_Trfase"/>
</dbReference>
<dbReference type="InterPro" id="IPR015422">
    <property type="entry name" value="PyrdxlP-dep_Trfase_small"/>
</dbReference>
<keyword evidence="2" id="KW-1185">Reference proteome</keyword>
<dbReference type="KEGG" id="mym:A176_005155"/>
<dbReference type="EMBL" id="CP012109">
    <property type="protein sequence ID" value="AKQ68243.1"/>
    <property type="molecule type" value="Genomic_DNA"/>
</dbReference>
<organism evidence="1 2">
    <name type="scientific">Pseudomyxococcus hansupus</name>
    <dbReference type="NCBI Taxonomy" id="1297742"/>
    <lineage>
        <taxon>Bacteria</taxon>
        <taxon>Pseudomonadati</taxon>
        <taxon>Myxococcota</taxon>
        <taxon>Myxococcia</taxon>
        <taxon>Myxococcales</taxon>
        <taxon>Cystobacterineae</taxon>
        <taxon>Myxococcaceae</taxon>
        <taxon>Pseudomyxococcus</taxon>
    </lineage>
</organism>
<dbReference type="PATRIC" id="fig|1297742.4.peg.5231"/>
<accession>A0A0H4X2W7</accession>
<reference evidence="1 2" key="1">
    <citation type="journal article" date="2016" name="PLoS ONE">
        <title>Complete Genome Sequence and Comparative Genomics of a Novel Myxobacterium Myxococcus hansupus.</title>
        <authorList>
            <person name="Sharma G."/>
            <person name="Narwani T."/>
            <person name="Subramanian S."/>
        </authorList>
    </citation>
    <scope>NUCLEOTIDE SEQUENCE [LARGE SCALE GENOMIC DNA]</scope>
    <source>
        <strain evidence="2">mixupus</strain>
    </source>
</reference>